<evidence type="ECO:0000259" key="2">
    <source>
        <dbReference type="Pfam" id="PF08486"/>
    </source>
</evidence>
<dbReference type="STRING" id="1123382.SAMN02745221_00793"/>
<feature type="chain" id="PRO_5012996984" evidence="1">
    <location>
        <begin position="35"/>
        <end position="329"/>
    </location>
</feature>
<keyword evidence="4" id="KW-1185">Reference proteome</keyword>
<dbReference type="GO" id="GO:0030435">
    <property type="term" value="P:sporulation resulting in formation of a cellular spore"/>
    <property type="evidence" value="ECO:0007669"/>
    <property type="project" value="InterPro"/>
</dbReference>
<dbReference type="PROSITE" id="PS51257">
    <property type="entry name" value="PROKAR_LIPOPROTEIN"/>
    <property type="match status" value="1"/>
</dbReference>
<name>A0A1M5LY81_9FIRM</name>
<feature type="domain" description="Sporulation stage II protein D amidase enhancer LytB N-terminal" evidence="2">
    <location>
        <begin position="64"/>
        <end position="155"/>
    </location>
</feature>
<sequence length="329" mass="36365">MDYKNVPKKRKVVAPLIFLLTLLIASCLSGCAKKETKKPLPPPQLAPEVAKIKNSEPTITLYRSATGTKESLPLEKYIKGVVAAEIGDEFPMEALKAQAVVARTMTMALIAYEGGTRKLHNTDASDNHTEFQAYDPNKITPRISKAVDATRGQFLISDKGKFVYALFHSASKDKTADITESFPRLKDKAPYLVPVETNGLKNAPDKYKNWTVKVPKSEVRAIMGSKAGSLDDIRISKRGPSNRALTISAGQASIPAVELREKIGFDRLFSTQLSRVYPQGDYIVFEGSGWGHGAGMEQWGAYTMAKEGKKFSQIIAHYFPKARMMKLYD</sequence>
<dbReference type="InterPro" id="IPR013693">
    <property type="entry name" value="SpoIID/LytB_N"/>
</dbReference>
<dbReference type="NCBIfam" id="TIGR02669">
    <property type="entry name" value="SpoIID_LytB"/>
    <property type="match status" value="1"/>
</dbReference>
<dbReference type="OrthoDB" id="9794671at2"/>
<evidence type="ECO:0000256" key="1">
    <source>
        <dbReference type="SAM" id="SignalP"/>
    </source>
</evidence>
<organism evidence="3 4">
    <name type="scientific">Thermosyntropha lipolytica DSM 11003</name>
    <dbReference type="NCBI Taxonomy" id="1123382"/>
    <lineage>
        <taxon>Bacteria</taxon>
        <taxon>Bacillati</taxon>
        <taxon>Bacillota</taxon>
        <taxon>Clostridia</taxon>
        <taxon>Eubacteriales</taxon>
        <taxon>Syntrophomonadaceae</taxon>
        <taxon>Thermosyntropha</taxon>
    </lineage>
</organism>
<accession>A0A1M5LY81</accession>
<dbReference type="Proteomes" id="UP000242329">
    <property type="component" value="Unassembled WGS sequence"/>
</dbReference>
<dbReference type="InterPro" id="IPR013486">
    <property type="entry name" value="SpoIID/LytB"/>
</dbReference>
<dbReference type="Pfam" id="PF08486">
    <property type="entry name" value="SpoIID"/>
    <property type="match status" value="1"/>
</dbReference>
<dbReference type="EMBL" id="FQWY01000009">
    <property type="protein sequence ID" value="SHG70052.1"/>
    <property type="molecule type" value="Genomic_DNA"/>
</dbReference>
<reference evidence="4" key="1">
    <citation type="submission" date="2016-11" db="EMBL/GenBank/DDBJ databases">
        <authorList>
            <person name="Varghese N."/>
            <person name="Submissions S."/>
        </authorList>
    </citation>
    <scope>NUCLEOTIDE SEQUENCE [LARGE SCALE GENOMIC DNA]</scope>
    <source>
        <strain evidence="4">DSM 11003</strain>
    </source>
</reference>
<dbReference type="AlphaFoldDB" id="A0A1M5LY81"/>
<protein>
    <submittedName>
        <fullName evidence="3">Stage II sporulation protein D</fullName>
    </submittedName>
</protein>
<evidence type="ECO:0000313" key="3">
    <source>
        <dbReference type="EMBL" id="SHG70052.1"/>
    </source>
</evidence>
<keyword evidence="1" id="KW-0732">Signal</keyword>
<feature type="signal peptide" evidence="1">
    <location>
        <begin position="1"/>
        <end position="34"/>
    </location>
</feature>
<gene>
    <name evidence="3" type="ORF">SAMN02745221_00793</name>
</gene>
<dbReference type="RefSeq" id="WP_073090407.1">
    <property type="nucleotide sequence ID" value="NZ_FQWY01000009.1"/>
</dbReference>
<proteinExistence type="predicted"/>
<evidence type="ECO:0000313" key="4">
    <source>
        <dbReference type="Proteomes" id="UP000242329"/>
    </source>
</evidence>